<protein>
    <submittedName>
        <fullName evidence="3">2929_t:CDS:1</fullName>
    </submittedName>
</protein>
<dbReference type="SUPFAM" id="SSF46565">
    <property type="entry name" value="Chaperone J-domain"/>
    <property type="match status" value="1"/>
</dbReference>
<dbReference type="AlphaFoldDB" id="A0A9W4S9T2"/>
<name>A0A9W4S9T2_9GLOM</name>
<dbReference type="PROSITE" id="PS00636">
    <property type="entry name" value="DNAJ_1"/>
    <property type="match status" value="1"/>
</dbReference>
<dbReference type="GO" id="GO:0051787">
    <property type="term" value="F:misfolded protein binding"/>
    <property type="evidence" value="ECO:0007669"/>
    <property type="project" value="TreeGrafter"/>
</dbReference>
<dbReference type="GO" id="GO:0005783">
    <property type="term" value="C:endoplasmic reticulum"/>
    <property type="evidence" value="ECO:0007669"/>
    <property type="project" value="TreeGrafter"/>
</dbReference>
<comment type="caution">
    <text evidence="3">The sequence shown here is derived from an EMBL/GenBank/DDBJ whole genome shotgun (WGS) entry which is preliminary data.</text>
</comment>
<proteinExistence type="predicted"/>
<dbReference type="PANTHER" id="PTHR44360">
    <property type="entry name" value="DNAJ HOMOLOG SUBFAMILY B MEMBER 9"/>
    <property type="match status" value="1"/>
</dbReference>
<organism evidence="3 4">
    <name type="scientific">Funneliformis geosporum</name>
    <dbReference type="NCBI Taxonomy" id="1117311"/>
    <lineage>
        <taxon>Eukaryota</taxon>
        <taxon>Fungi</taxon>
        <taxon>Fungi incertae sedis</taxon>
        <taxon>Mucoromycota</taxon>
        <taxon>Glomeromycotina</taxon>
        <taxon>Glomeromycetes</taxon>
        <taxon>Glomerales</taxon>
        <taxon>Glomeraceae</taxon>
        <taxon>Funneliformis</taxon>
    </lineage>
</organism>
<gene>
    <name evidence="3" type="ORF">FWILDA_LOCUS344</name>
</gene>
<dbReference type="Proteomes" id="UP001153678">
    <property type="component" value="Unassembled WGS sequence"/>
</dbReference>
<dbReference type="SMART" id="SM00271">
    <property type="entry name" value="DnaJ"/>
    <property type="match status" value="1"/>
</dbReference>
<keyword evidence="1" id="KW-0143">Chaperone</keyword>
<dbReference type="InterPro" id="IPR036869">
    <property type="entry name" value="J_dom_sf"/>
</dbReference>
<evidence type="ECO:0000256" key="1">
    <source>
        <dbReference type="ARBA" id="ARBA00023186"/>
    </source>
</evidence>
<dbReference type="PRINTS" id="PR00625">
    <property type="entry name" value="JDOMAIN"/>
</dbReference>
<dbReference type="InterPro" id="IPR018253">
    <property type="entry name" value="DnaJ_domain_CS"/>
</dbReference>
<keyword evidence="4" id="KW-1185">Reference proteome</keyword>
<accession>A0A9W4S9T2</accession>
<reference evidence="3" key="1">
    <citation type="submission" date="2022-08" db="EMBL/GenBank/DDBJ databases">
        <authorList>
            <person name="Kallberg Y."/>
            <person name="Tangrot J."/>
            <person name="Rosling A."/>
        </authorList>
    </citation>
    <scope>NUCLEOTIDE SEQUENCE</scope>
    <source>
        <strain evidence="3">Wild A</strain>
    </source>
</reference>
<dbReference type="PROSITE" id="PS50076">
    <property type="entry name" value="DNAJ_2"/>
    <property type="match status" value="1"/>
</dbReference>
<feature type="domain" description="J" evidence="2">
    <location>
        <begin position="4"/>
        <end position="66"/>
    </location>
</feature>
<dbReference type="InterPro" id="IPR051948">
    <property type="entry name" value="Hsp70_co-chaperone_J-domain"/>
</dbReference>
<dbReference type="EMBL" id="CAMKVN010000022">
    <property type="protein sequence ID" value="CAI2162014.1"/>
    <property type="molecule type" value="Genomic_DNA"/>
</dbReference>
<dbReference type="Pfam" id="PF00226">
    <property type="entry name" value="DnaJ"/>
    <property type="match status" value="1"/>
</dbReference>
<dbReference type="PANTHER" id="PTHR44360:SF1">
    <property type="entry name" value="DNAJ HOMOLOG SUBFAMILY B MEMBER 9"/>
    <property type="match status" value="1"/>
</dbReference>
<sequence>MTKNYYKILEIDKNATQEQIKKAYRKLSLKYHPDKNPNGEEKFKEIGKAYAVLSDEKTRENYDNSGDDSDFDFNDWYEAQREYFEEEEKKEREERIKLTRAKFAYNGINPDAGYQFENPPLDPNLWAPYSTWMEKMRKCGDEELEDFMDKL</sequence>
<dbReference type="Gene3D" id="1.10.287.110">
    <property type="entry name" value="DnaJ domain"/>
    <property type="match status" value="1"/>
</dbReference>
<evidence type="ECO:0000313" key="3">
    <source>
        <dbReference type="EMBL" id="CAI2162014.1"/>
    </source>
</evidence>
<dbReference type="InterPro" id="IPR001623">
    <property type="entry name" value="DnaJ_domain"/>
</dbReference>
<evidence type="ECO:0000313" key="4">
    <source>
        <dbReference type="Proteomes" id="UP001153678"/>
    </source>
</evidence>
<dbReference type="OrthoDB" id="10250354at2759"/>
<dbReference type="GO" id="GO:0036503">
    <property type="term" value="P:ERAD pathway"/>
    <property type="evidence" value="ECO:0007669"/>
    <property type="project" value="TreeGrafter"/>
</dbReference>
<dbReference type="CDD" id="cd06257">
    <property type="entry name" value="DnaJ"/>
    <property type="match status" value="1"/>
</dbReference>
<evidence type="ECO:0000259" key="2">
    <source>
        <dbReference type="PROSITE" id="PS50076"/>
    </source>
</evidence>
<dbReference type="GO" id="GO:0051087">
    <property type="term" value="F:protein-folding chaperone binding"/>
    <property type="evidence" value="ECO:0007669"/>
    <property type="project" value="TreeGrafter"/>
</dbReference>